<comment type="similarity">
    <text evidence="4 12">Belongs to the DHPS family.</text>
</comment>
<reference evidence="14" key="2">
    <citation type="submission" date="2021-09" db="EMBL/GenBank/DDBJ databases">
        <authorList>
            <person name="Gilroy R."/>
        </authorList>
    </citation>
    <scope>NUCLEOTIDE SEQUENCE</scope>
    <source>
        <strain evidence="14">ChiGjej5B5-7349</strain>
    </source>
</reference>
<keyword evidence="7 12" id="KW-0808">Transferase</keyword>
<comment type="catalytic activity">
    <reaction evidence="1">
        <text>(7,8-dihydropterin-6-yl)methyl diphosphate + 4-aminobenzoate = 7,8-dihydropteroate + diphosphate</text>
        <dbReference type="Rhea" id="RHEA:19949"/>
        <dbReference type="ChEBI" id="CHEBI:17836"/>
        <dbReference type="ChEBI" id="CHEBI:17839"/>
        <dbReference type="ChEBI" id="CHEBI:33019"/>
        <dbReference type="ChEBI" id="CHEBI:72950"/>
        <dbReference type="EC" id="2.5.1.15"/>
    </reaction>
</comment>
<dbReference type="AlphaFoldDB" id="A0A921SMA2"/>
<dbReference type="Proteomes" id="UP000784435">
    <property type="component" value="Unassembled WGS sequence"/>
</dbReference>
<comment type="function">
    <text evidence="12">Catalyzes the condensation of para-aminobenzoate (pABA) with 6-hydroxymethyl-7,8-dihydropterin diphosphate (DHPt-PP) to form 7,8-dihydropteroate (H2Pte), the immediate precursor of folate derivatives.</text>
</comment>
<evidence type="ECO:0000256" key="2">
    <source>
        <dbReference type="ARBA" id="ARBA00001946"/>
    </source>
</evidence>
<evidence type="ECO:0000259" key="13">
    <source>
        <dbReference type="PROSITE" id="PS50972"/>
    </source>
</evidence>
<organism evidence="14 15">
    <name type="scientific">Brevibacterium senegalense</name>
    <dbReference type="NCBI Taxonomy" id="1033736"/>
    <lineage>
        <taxon>Bacteria</taxon>
        <taxon>Bacillati</taxon>
        <taxon>Actinomycetota</taxon>
        <taxon>Actinomycetes</taxon>
        <taxon>Micrococcales</taxon>
        <taxon>Brevibacteriaceae</taxon>
        <taxon>Brevibacterium</taxon>
    </lineage>
</organism>
<comment type="pathway">
    <text evidence="3 12">Cofactor biosynthesis; tetrahydrofolate biosynthesis; 7,8-dihydrofolate from 2-amino-4-hydroxy-6-hydroxymethyl-7,8-dihydropteridine diphosphate and 4-aminobenzoate: step 1/2.</text>
</comment>
<dbReference type="PROSITE" id="PS00793">
    <property type="entry name" value="DHPS_2"/>
    <property type="match status" value="1"/>
</dbReference>
<dbReference type="GO" id="GO:0046872">
    <property type="term" value="F:metal ion binding"/>
    <property type="evidence" value="ECO:0007669"/>
    <property type="project" value="UniProtKB-KW"/>
</dbReference>
<dbReference type="GO" id="GO:0004156">
    <property type="term" value="F:dihydropteroate synthase activity"/>
    <property type="evidence" value="ECO:0007669"/>
    <property type="project" value="UniProtKB-EC"/>
</dbReference>
<reference evidence="14" key="1">
    <citation type="journal article" date="2021" name="PeerJ">
        <title>Extensive microbial diversity within the chicken gut microbiome revealed by metagenomics and culture.</title>
        <authorList>
            <person name="Gilroy R."/>
            <person name="Ravi A."/>
            <person name="Getino M."/>
            <person name="Pursley I."/>
            <person name="Horton D.L."/>
            <person name="Alikhan N.F."/>
            <person name="Baker D."/>
            <person name="Gharbi K."/>
            <person name="Hall N."/>
            <person name="Watson M."/>
            <person name="Adriaenssens E.M."/>
            <person name="Foster-Nyarko E."/>
            <person name="Jarju S."/>
            <person name="Secka A."/>
            <person name="Antonio M."/>
            <person name="Oren A."/>
            <person name="Chaudhuri R.R."/>
            <person name="La Ragione R."/>
            <person name="Hildebrand F."/>
            <person name="Pallen M.J."/>
        </authorList>
    </citation>
    <scope>NUCLEOTIDE SEQUENCE</scope>
    <source>
        <strain evidence="14">ChiGjej5B5-7349</strain>
    </source>
</reference>
<evidence type="ECO:0000313" key="15">
    <source>
        <dbReference type="Proteomes" id="UP000784435"/>
    </source>
</evidence>
<dbReference type="PROSITE" id="PS50972">
    <property type="entry name" value="PTERIN_BINDING"/>
    <property type="match status" value="1"/>
</dbReference>
<evidence type="ECO:0000256" key="9">
    <source>
        <dbReference type="ARBA" id="ARBA00022842"/>
    </source>
</evidence>
<gene>
    <name evidence="14" type="primary">folP</name>
    <name evidence="14" type="ORF">K8V08_01380</name>
</gene>
<evidence type="ECO:0000256" key="4">
    <source>
        <dbReference type="ARBA" id="ARBA00009503"/>
    </source>
</evidence>
<evidence type="ECO:0000256" key="5">
    <source>
        <dbReference type="ARBA" id="ARBA00012458"/>
    </source>
</evidence>
<proteinExistence type="inferred from homology"/>
<evidence type="ECO:0000256" key="11">
    <source>
        <dbReference type="ARBA" id="ARBA00030193"/>
    </source>
</evidence>
<dbReference type="PANTHER" id="PTHR20941">
    <property type="entry name" value="FOLATE SYNTHESIS PROTEINS"/>
    <property type="match status" value="1"/>
</dbReference>
<dbReference type="SUPFAM" id="SSF51717">
    <property type="entry name" value="Dihydropteroate synthetase-like"/>
    <property type="match status" value="1"/>
</dbReference>
<sequence>MRAVDPAAQTAVPQRTQIMGVLNVTPDSFSDGGRWFKHAEAVAHGIDMLEQGADLIDVGGESTRPGSARVSEEVELERVLPVIRELARDGARISIDTMRVSVARAALEAGASIINDVSAGQAESGMLGLAAQTDADLVLMHWRGLLSDAKAPVHYDDTVREVADELRERVDAALAAGVARERLILDPGLGFSKNAEHNWEILSRLDVFADQGLPLLVAASRKRFLASLVSPEDPAAASLEDRDAATATVSVLAAQAGAWAVRVHEPRASRIAVEAIHAVRQAAARAAGD</sequence>
<dbReference type="EC" id="2.5.1.15" evidence="5 12"/>
<dbReference type="FunFam" id="3.20.20.20:FF:000006">
    <property type="entry name" value="Dihydropteroate synthase"/>
    <property type="match status" value="1"/>
</dbReference>
<comment type="cofactor">
    <cofactor evidence="2 12">
        <name>Mg(2+)</name>
        <dbReference type="ChEBI" id="CHEBI:18420"/>
    </cofactor>
</comment>
<dbReference type="Pfam" id="PF00809">
    <property type="entry name" value="Pterin_bind"/>
    <property type="match status" value="1"/>
</dbReference>
<dbReference type="CDD" id="cd00739">
    <property type="entry name" value="DHPS"/>
    <property type="match status" value="1"/>
</dbReference>
<accession>A0A921SMA2</accession>
<evidence type="ECO:0000256" key="6">
    <source>
        <dbReference type="ARBA" id="ARBA00016919"/>
    </source>
</evidence>
<protein>
    <recommendedName>
        <fullName evidence="6 12">Dihydropteroate synthase</fullName>
        <shortName evidence="12">DHPS</shortName>
        <ecNumber evidence="5 12">2.5.1.15</ecNumber>
    </recommendedName>
    <alternativeName>
        <fullName evidence="11 12">Dihydropteroate pyrophosphorylase</fullName>
    </alternativeName>
</protein>
<dbReference type="PANTHER" id="PTHR20941:SF1">
    <property type="entry name" value="FOLIC ACID SYNTHESIS PROTEIN FOL1"/>
    <property type="match status" value="1"/>
</dbReference>
<evidence type="ECO:0000256" key="7">
    <source>
        <dbReference type="ARBA" id="ARBA00022679"/>
    </source>
</evidence>
<dbReference type="PROSITE" id="PS00792">
    <property type="entry name" value="DHPS_1"/>
    <property type="match status" value="1"/>
</dbReference>
<dbReference type="GO" id="GO:0046654">
    <property type="term" value="P:tetrahydrofolate biosynthetic process"/>
    <property type="evidence" value="ECO:0007669"/>
    <property type="project" value="TreeGrafter"/>
</dbReference>
<evidence type="ECO:0000313" key="14">
    <source>
        <dbReference type="EMBL" id="HJG79045.1"/>
    </source>
</evidence>
<evidence type="ECO:0000256" key="10">
    <source>
        <dbReference type="ARBA" id="ARBA00022909"/>
    </source>
</evidence>
<dbReference type="Gene3D" id="3.20.20.20">
    <property type="entry name" value="Dihydropteroate synthase-like"/>
    <property type="match status" value="1"/>
</dbReference>
<evidence type="ECO:0000256" key="12">
    <source>
        <dbReference type="RuleBase" id="RU361205"/>
    </source>
</evidence>
<comment type="caution">
    <text evidence="14">The sequence shown here is derived from an EMBL/GenBank/DDBJ whole genome shotgun (WGS) entry which is preliminary data.</text>
</comment>
<dbReference type="NCBIfam" id="TIGR01496">
    <property type="entry name" value="DHPS"/>
    <property type="match status" value="1"/>
</dbReference>
<evidence type="ECO:0000256" key="8">
    <source>
        <dbReference type="ARBA" id="ARBA00022723"/>
    </source>
</evidence>
<dbReference type="InterPro" id="IPR045031">
    <property type="entry name" value="DHP_synth-like"/>
</dbReference>
<dbReference type="InterPro" id="IPR011005">
    <property type="entry name" value="Dihydropteroate_synth-like_sf"/>
</dbReference>
<dbReference type="InterPro" id="IPR000489">
    <property type="entry name" value="Pterin-binding_dom"/>
</dbReference>
<evidence type="ECO:0000256" key="3">
    <source>
        <dbReference type="ARBA" id="ARBA00004763"/>
    </source>
</evidence>
<keyword evidence="8 12" id="KW-0479">Metal-binding</keyword>
<dbReference type="GO" id="GO:0005829">
    <property type="term" value="C:cytosol"/>
    <property type="evidence" value="ECO:0007669"/>
    <property type="project" value="TreeGrafter"/>
</dbReference>
<dbReference type="EMBL" id="DYUK01000029">
    <property type="protein sequence ID" value="HJG79045.1"/>
    <property type="molecule type" value="Genomic_DNA"/>
</dbReference>
<feature type="domain" description="Pterin-binding" evidence="13">
    <location>
        <begin position="16"/>
        <end position="274"/>
    </location>
</feature>
<keyword evidence="9 12" id="KW-0460">Magnesium</keyword>
<dbReference type="InterPro" id="IPR006390">
    <property type="entry name" value="DHP_synth_dom"/>
</dbReference>
<keyword evidence="10 12" id="KW-0289">Folate biosynthesis</keyword>
<name>A0A921SMA2_9MICO</name>
<dbReference type="GO" id="GO:0046656">
    <property type="term" value="P:folic acid biosynthetic process"/>
    <property type="evidence" value="ECO:0007669"/>
    <property type="project" value="UniProtKB-KW"/>
</dbReference>
<evidence type="ECO:0000256" key="1">
    <source>
        <dbReference type="ARBA" id="ARBA00000012"/>
    </source>
</evidence>